<name>A0A3P7LIM3_STRVU</name>
<evidence type="ECO:0000313" key="3">
    <source>
        <dbReference type="Proteomes" id="UP000270094"/>
    </source>
</evidence>
<keyword evidence="1" id="KW-0812">Transmembrane</keyword>
<proteinExistence type="predicted"/>
<keyword evidence="1" id="KW-0472">Membrane</keyword>
<dbReference type="EMBL" id="UYYB01117707">
    <property type="protein sequence ID" value="VDM82435.1"/>
    <property type="molecule type" value="Genomic_DNA"/>
</dbReference>
<gene>
    <name evidence="2" type="ORF">SVUK_LOCUS17433</name>
</gene>
<accession>A0A3P7LIM3</accession>
<feature type="transmembrane region" description="Helical" evidence="1">
    <location>
        <begin position="90"/>
        <end position="112"/>
    </location>
</feature>
<dbReference type="Proteomes" id="UP000270094">
    <property type="component" value="Unassembled WGS sequence"/>
</dbReference>
<organism evidence="2 3">
    <name type="scientific">Strongylus vulgaris</name>
    <name type="common">Blood worm</name>
    <dbReference type="NCBI Taxonomy" id="40348"/>
    <lineage>
        <taxon>Eukaryota</taxon>
        <taxon>Metazoa</taxon>
        <taxon>Ecdysozoa</taxon>
        <taxon>Nematoda</taxon>
        <taxon>Chromadorea</taxon>
        <taxon>Rhabditida</taxon>
        <taxon>Rhabditina</taxon>
        <taxon>Rhabditomorpha</taxon>
        <taxon>Strongyloidea</taxon>
        <taxon>Strongylidae</taxon>
        <taxon>Strongylus</taxon>
    </lineage>
</organism>
<sequence>MSNIKRGDKIVVIVSDSSRSSVQCVQCFLHEVEEEEEWTAENEEMMDHTQGVELSIRDRFIRTHALTSLTCTQCAYKKNLFNEMSLSRRLIYAVYAVCGEQLWAIYGLLLYAGGSERALSIEANPLANRIGSL</sequence>
<evidence type="ECO:0000256" key="1">
    <source>
        <dbReference type="SAM" id="Phobius"/>
    </source>
</evidence>
<keyword evidence="3" id="KW-1185">Reference proteome</keyword>
<dbReference type="AlphaFoldDB" id="A0A3P7LIM3"/>
<protein>
    <submittedName>
        <fullName evidence="2">Uncharacterized protein</fullName>
    </submittedName>
</protein>
<evidence type="ECO:0000313" key="2">
    <source>
        <dbReference type="EMBL" id="VDM82435.1"/>
    </source>
</evidence>
<reference evidence="2 3" key="1">
    <citation type="submission" date="2018-11" db="EMBL/GenBank/DDBJ databases">
        <authorList>
            <consortium name="Pathogen Informatics"/>
        </authorList>
    </citation>
    <scope>NUCLEOTIDE SEQUENCE [LARGE SCALE GENOMIC DNA]</scope>
</reference>
<keyword evidence="1" id="KW-1133">Transmembrane helix</keyword>